<evidence type="ECO:0000256" key="2">
    <source>
        <dbReference type="SAM" id="MobiDB-lite"/>
    </source>
</evidence>
<keyword evidence="3" id="KW-0614">Plasmid</keyword>
<dbReference type="PANTHER" id="PTHR35024">
    <property type="entry name" value="HYPOTHETICAL CYTOSOLIC PROTEIN"/>
    <property type="match status" value="1"/>
</dbReference>
<gene>
    <name evidence="3" type="ORF">AADV58_17350</name>
</gene>
<geneLocation type="plasmid" evidence="3 4">
    <name>unnamed1</name>
</geneLocation>
<evidence type="ECO:0000313" key="3">
    <source>
        <dbReference type="EMBL" id="WZJ23523.1"/>
    </source>
</evidence>
<sequence length="274" mass="29095">MFFKKKPVDGCVQLIPTAEQPASQPAAAPTPQKTTAIAPIPAAQSGNRVDVKQENIRSVIEEGEIVEGNLKFRFGIKLNGMVKGNIEFGIDDGMLVIYNKAVVVGNIKGPRAFILGEVHGNIYCSGRVVVAPSAKVFGDIYAGGIQLYEGSQIDGRIRSIREVVHEGQATATPPQPNVSSAQTQARPQQPQGAYAEVSPEASSIPRQVRPEQPAARHDAAQHPGQEEYAASNTVHSAKPRVTPAQAAAAAASPFFSTAANEGHDPYRFPNAANQ</sequence>
<dbReference type="Proteomes" id="UP001479520">
    <property type="component" value="Plasmid unnamed1"/>
</dbReference>
<feature type="compositionally biased region" description="Polar residues" evidence="2">
    <location>
        <begin position="169"/>
        <end position="191"/>
    </location>
</feature>
<organism evidence="3 4">
    <name type="scientific">Azonexus hydrophilus</name>
    <dbReference type="NCBI Taxonomy" id="418702"/>
    <lineage>
        <taxon>Bacteria</taxon>
        <taxon>Pseudomonadati</taxon>
        <taxon>Pseudomonadota</taxon>
        <taxon>Betaproteobacteria</taxon>
        <taxon>Rhodocyclales</taxon>
        <taxon>Azonexaceae</taxon>
        <taxon>Azonexus</taxon>
    </lineage>
</organism>
<dbReference type="PANTHER" id="PTHR35024:SF4">
    <property type="entry name" value="POLYMER-FORMING CYTOSKELETAL PROTEIN"/>
    <property type="match status" value="1"/>
</dbReference>
<name>A0ABZ2XM95_9RHOO</name>
<dbReference type="InterPro" id="IPR007607">
    <property type="entry name" value="BacA/B"/>
</dbReference>
<dbReference type="EMBL" id="CP151407">
    <property type="protein sequence ID" value="WZJ23523.1"/>
    <property type="molecule type" value="Genomic_DNA"/>
</dbReference>
<evidence type="ECO:0000313" key="4">
    <source>
        <dbReference type="Proteomes" id="UP001479520"/>
    </source>
</evidence>
<protein>
    <submittedName>
        <fullName evidence="3">Polymer-forming cytoskeletal protein</fullName>
    </submittedName>
</protein>
<keyword evidence="4" id="KW-1185">Reference proteome</keyword>
<evidence type="ECO:0000256" key="1">
    <source>
        <dbReference type="ARBA" id="ARBA00044755"/>
    </source>
</evidence>
<accession>A0ABZ2XM95</accession>
<reference evidence="3 4" key="1">
    <citation type="submission" date="2024-04" db="EMBL/GenBank/DDBJ databases">
        <title>Dissimilatory iodate-reducing microorganisms contribute to the enrichment of iodine in groundwater.</title>
        <authorList>
            <person name="Jiang Z."/>
        </authorList>
    </citation>
    <scope>NUCLEOTIDE SEQUENCE [LARGE SCALE GENOMIC DNA]</scope>
    <source>
        <strain evidence="3 4">NCP973</strain>
        <plasmid evidence="3 4">unnamed1</plasmid>
    </source>
</reference>
<feature type="region of interest" description="Disordered" evidence="2">
    <location>
        <begin position="167"/>
        <end position="245"/>
    </location>
</feature>
<comment type="similarity">
    <text evidence="1">Belongs to the bactofilin family.</text>
</comment>
<dbReference type="Pfam" id="PF04519">
    <property type="entry name" value="Bactofilin"/>
    <property type="match status" value="1"/>
</dbReference>
<dbReference type="RefSeq" id="WP_341744835.1">
    <property type="nucleotide sequence ID" value="NZ_CP151407.1"/>
</dbReference>
<proteinExistence type="inferred from homology"/>